<dbReference type="NCBIfam" id="TIGR01068">
    <property type="entry name" value="thioredoxin"/>
    <property type="match status" value="1"/>
</dbReference>
<evidence type="ECO:0000256" key="5">
    <source>
        <dbReference type="ARBA" id="ARBA00023284"/>
    </source>
</evidence>
<dbReference type="SUPFAM" id="SSF52833">
    <property type="entry name" value="Thioredoxin-like"/>
    <property type="match status" value="1"/>
</dbReference>
<evidence type="ECO:0000313" key="11">
    <source>
        <dbReference type="EMBL" id="RKQ63226.1"/>
    </source>
</evidence>
<dbReference type="InterPro" id="IPR013766">
    <property type="entry name" value="Thioredoxin_domain"/>
</dbReference>
<keyword evidence="3" id="KW-0249">Electron transport</keyword>
<dbReference type="EMBL" id="RBIE01000001">
    <property type="protein sequence ID" value="RKQ63226.1"/>
    <property type="molecule type" value="Genomic_DNA"/>
</dbReference>
<feature type="site" description="Contributes to redox potential value" evidence="8">
    <location>
        <position position="33"/>
    </location>
</feature>
<dbReference type="CDD" id="cd02947">
    <property type="entry name" value="TRX_family"/>
    <property type="match status" value="1"/>
</dbReference>
<evidence type="ECO:0000256" key="7">
    <source>
        <dbReference type="PIRNR" id="PIRNR000077"/>
    </source>
</evidence>
<dbReference type="OrthoDB" id="9790390at2"/>
<dbReference type="PROSITE" id="PS00194">
    <property type="entry name" value="THIOREDOXIN_1"/>
    <property type="match status" value="1"/>
</dbReference>
<accession>A0A420W7D3</accession>
<keyword evidence="2" id="KW-0813">Transport</keyword>
<protein>
    <recommendedName>
        <fullName evidence="6 7">Thioredoxin</fullName>
    </recommendedName>
</protein>
<feature type="disulfide bond" description="Redox-active" evidence="9">
    <location>
        <begin position="31"/>
        <end position="34"/>
    </location>
</feature>
<dbReference type="PANTHER" id="PTHR45663:SF11">
    <property type="entry name" value="GEO12009P1"/>
    <property type="match status" value="1"/>
</dbReference>
<dbReference type="GO" id="GO:0005737">
    <property type="term" value="C:cytoplasm"/>
    <property type="evidence" value="ECO:0007669"/>
    <property type="project" value="TreeGrafter"/>
</dbReference>
<keyword evidence="5 9" id="KW-0676">Redox-active center</keyword>
<sequence>MAQEIRTVEEFEREVLQSDIPVLVDFWAPWCGPCRMLAPTIDELAQEYEGKVKVVKVNTDELPMVAMQYGIRGIPTVMLFVNGDVADVKVGLQPKAVFENMIERVLGE</sequence>
<dbReference type="InterPro" id="IPR036249">
    <property type="entry name" value="Thioredoxin-like_sf"/>
</dbReference>
<dbReference type="PRINTS" id="PR00421">
    <property type="entry name" value="THIOREDOXIN"/>
</dbReference>
<name>A0A420W7D3_9BACT</name>
<feature type="domain" description="Thioredoxin" evidence="10">
    <location>
        <begin position="2"/>
        <end position="107"/>
    </location>
</feature>
<dbReference type="AlphaFoldDB" id="A0A420W7D3"/>
<proteinExistence type="inferred from homology"/>
<dbReference type="Gene3D" id="3.40.30.10">
    <property type="entry name" value="Glutaredoxin"/>
    <property type="match status" value="1"/>
</dbReference>
<dbReference type="InterPro" id="IPR005746">
    <property type="entry name" value="Thioredoxin"/>
</dbReference>
<keyword evidence="4 9" id="KW-1015">Disulfide bond</keyword>
<evidence type="ECO:0000256" key="2">
    <source>
        <dbReference type="ARBA" id="ARBA00022448"/>
    </source>
</evidence>
<feature type="active site" description="Nucleophile" evidence="8">
    <location>
        <position position="31"/>
    </location>
</feature>
<dbReference type="PIRSF" id="PIRSF000077">
    <property type="entry name" value="Thioredoxin"/>
    <property type="match status" value="1"/>
</dbReference>
<dbReference type="RefSeq" id="WP_121169425.1">
    <property type="nucleotide sequence ID" value="NZ_RBIE01000001.1"/>
</dbReference>
<dbReference type="PANTHER" id="PTHR45663">
    <property type="entry name" value="GEO12009P1"/>
    <property type="match status" value="1"/>
</dbReference>
<organism evidence="11 12">
    <name type="scientific">Thermovibrio guaymasensis</name>
    <dbReference type="NCBI Taxonomy" id="240167"/>
    <lineage>
        <taxon>Bacteria</taxon>
        <taxon>Pseudomonadati</taxon>
        <taxon>Aquificota</taxon>
        <taxon>Aquificia</taxon>
        <taxon>Desulfurobacteriales</taxon>
        <taxon>Desulfurobacteriaceae</taxon>
        <taxon>Thermovibrio</taxon>
    </lineage>
</organism>
<feature type="active site" description="Nucleophile" evidence="8">
    <location>
        <position position="34"/>
    </location>
</feature>
<evidence type="ECO:0000259" key="10">
    <source>
        <dbReference type="PROSITE" id="PS51352"/>
    </source>
</evidence>
<gene>
    <name evidence="11" type="ORF">C7457_0089</name>
</gene>
<dbReference type="InterPro" id="IPR017937">
    <property type="entry name" value="Thioredoxin_CS"/>
</dbReference>
<evidence type="ECO:0000256" key="8">
    <source>
        <dbReference type="PIRSR" id="PIRSR000077-1"/>
    </source>
</evidence>
<reference evidence="11 12" key="1">
    <citation type="submission" date="2018-10" db="EMBL/GenBank/DDBJ databases">
        <title>Genomic Encyclopedia of Type Strains, Phase IV (KMG-IV): sequencing the most valuable type-strain genomes for metagenomic binning, comparative biology and taxonomic classification.</title>
        <authorList>
            <person name="Goeker M."/>
        </authorList>
    </citation>
    <scope>NUCLEOTIDE SEQUENCE [LARGE SCALE GENOMIC DNA]</scope>
    <source>
        <strain evidence="11 12">DSM 15521</strain>
    </source>
</reference>
<comment type="similarity">
    <text evidence="1 7">Belongs to the thioredoxin family.</text>
</comment>
<dbReference type="PROSITE" id="PS51352">
    <property type="entry name" value="THIOREDOXIN_2"/>
    <property type="match status" value="1"/>
</dbReference>
<feature type="site" description="Contributes to redox potential value" evidence="8">
    <location>
        <position position="32"/>
    </location>
</feature>
<evidence type="ECO:0000256" key="1">
    <source>
        <dbReference type="ARBA" id="ARBA00008987"/>
    </source>
</evidence>
<evidence type="ECO:0000313" key="12">
    <source>
        <dbReference type="Proteomes" id="UP000280881"/>
    </source>
</evidence>
<evidence type="ECO:0000256" key="4">
    <source>
        <dbReference type="ARBA" id="ARBA00023157"/>
    </source>
</evidence>
<dbReference type="Pfam" id="PF00085">
    <property type="entry name" value="Thioredoxin"/>
    <property type="match status" value="1"/>
</dbReference>
<dbReference type="Proteomes" id="UP000280881">
    <property type="component" value="Unassembled WGS sequence"/>
</dbReference>
<comment type="caution">
    <text evidence="11">The sequence shown here is derived from an EMBL/GenBank/DDBJ whole genome shotgun (WGS) entry which is preliminary data.</text>
</comment>
<dbReference type="GO" id="GO:0015035">
    <property type="term" value="F:protein-disulfide reductase activity"/>
    <property type="evidence" value="ECO:0007669"/>
    <property type="project" value="UniProtKB-UniRule"/>
</dbReference>
<keyword evidence="12" id="KW-1185">Reference proteome</keyword>
<evidence type="ECO:0000256" key="3">
    <source>
        <dbReference type="ARBA" id="ARBA00022982"/>
    </source>
</evidence>
<dbReference type="FunFam" id="3.40.30.10:FF:000001">
    <property type="entry name" value="Thioredoxin"/>
    <property type="match status" value="1"/>
</dbReference>
<feature type="site" description="Deprotonates C-terminal active site Cys" evidence="8">
    <location>
        <position position="25"/>
    </location>
</feature>
<evidence type="ECO:0000256" key="6">
    <source>
        <dbReference type="NCBIfam" id="TIGR01068"/>
    </source>
</evidence>
<evidence type="ECO:0000256" key="9">
    <source>
        <dbReference type="PIRSR" id="PIRSR000077-4"/>
    </source>
</evidence>